<dbReference type="Gene3D" id="3.20.20.100">
    <property type="entry name" value="NADP-dependent oxidoreductase domain"/>
    <property type="match status" value="1"/>
</dbReference>
<dbReference type="InterPro" id="IPR050523">
    <property type="entry name" value="AKR_Detox_Biosynth"/>
</dbReference>
<dbReference type="EMBL" id="CP030850">
    <property type="protein sequence ID" value="AXE20867.1"/>
    <property type="molecule type" value="Genomic_DNA"/>
</dbReference>
<name>A0A344TQE6_9BACT</name>
<dbReference type="PRINTS" id="PR00069">
    <property type="entry name" value="ALDKETRDTASE"/>
</dbReference>
<dbReference type="PANTHER" id="PTHR43364:SF4">
    <property type="entry name" value="NAD(P)-LINKED OXIDOREDUCTASE SUPERFAMILY PROTEIN"/>
    <property type="match status" value="1"/>
</dbReference>
<dbReference type="AlphaFoldDB" id="A0A344TQE6"/>
<dbReference type="OrthoDB" id="9773828at2"/>
<reference evidence="3 4" key="1">
    <citation type="submission" date="2018-07" db="EMBL/GenBank/DDBJ databases">
        <title>Genome sequencing of Runella.</title>
        <authorList>
            <person name="Baek M.-G."/>
            <person name="Yi H."/>
        </authorList>
    </citation>
    <scope>NUCLEOTIDE SEQUENCE [LARGE SCALE GENOMIC DNA]</scope>
    <source>
        <strain evidence="3 4">HYN0085</strain>
    </source>
</reference>
<dbReference type="GO" id="GO:0016491">
    <property type="term" value="F:oxidoreductase activity"/>
    <property type="evidence" value="ECO:0007669"/>
    <property type="project" value="UniProtKB-KW"/>
</dbReference>
<keyword evidence="1" id="KW-0560">Oxidoreductase</keyword>
<keyword evidence="4" id="KW-1185">Reference proteome</keyword>
<dbReference type="InterPro" id="IPR036812">
    <property type="entry name" value="NAD(P)_OxRdtase_dom_sf"/>
</dbReference>
<dbReference type="Proteomes" id="UP000251993">
    <property type="component" value="Chromosome"/>
</dbReference>
<evidence type="ECO:0000313" key="3">
    <source>
        <dbReference type="EMBL" id="AXE20867.1"/>
    </source>
</evidence>
<dbReference type="SUPFAM" id="SSF51430">
    <property type="entry name" value="NAD(P)-linked oxidoreductase"/>
    <property type="match status" value="1"/>
</dbReference>
<dbReference type="GO" id="GO:0005829">
    <property type="term" value="C:cytosol"/>
    <property type="evidence" value="ECO:0007669"/>
    <property type="project" value="TreeGrafter"/>
</dbReference>
<evidence type="ECO:0000313" key="4">
    <source>
        <dbReference type="Proteomes" id="UP000251993"/>
    </source>
</evidence>
<protein>
    <submittedName>
        <fullName evidence="3">Aldo/keto reductase</fullName>
    </submittedName>
</protein>
<sequence length="337" mass="37804">MNYRKIGTSNKPNQAGLDVSVITFGAWAAGGWMWGGTERNEAVKAIRVSYDVGVTSIDTAPIYGQGLSEEIVGEAIKDIPRDKVQILTKFGMRWDLAKGDFAMHSKKNDGQAIDIYRYAGKESIVKECEDSLRRLGTDYIDLYQIHWPDTTTPIGETMEAVSRLIEQGKVRYAGVCNYNADQMREAEKYIHLASNQVPYSMVKRDIEKQTVPYCIEHGKAILAYSPLERGLLTGKMKPGHQFAPDDHRAKLFFYKDENLKRVDVFLDKIKPLADDKKATIGQLVLRWTVEQPGITIALVGARDAKQALENAAAMDIHLSNEEINFITGHLNQLELVP</sequence>
<dbReference type="InterPro" id="IPR023210">
    <property type="entry name" value="NADP_OxRdtase_dom"/>
</dbReference>
<evidence type="ECO:0000256" key="1">
    <source>
        <dbReference type="ARBA" id="ARBA00023002"/>
    </source>
</evidence>
<feature type="domain" description="NADP-dependent oxidoreductase" evidence="2">
    <location>
        <begin position="22"/>
        <end position="329"/>
    </location>
</feature>
<dbReference type="KEGG" id="run:DR864_25585"/>
<accession>A0A344TQE6</accession>
<dbReference type="PANTHER" id="PTHR43364">
    <property type="entry name" value="NADH-SPECIFIC METHYLGLYOXAL REDUCTASE-RELATED"/>
    <property type="match status" value="1"/>
</dbReference>
<dbReference type="InterPro" id="IPR020471">
    <property type="entry name" value="AKR"/>
</dbReference>
<proteinExistence type="predicted"/>
<organism evidence="3 4">
    <name type="scientific">Runella rosea</name>
    <dbReference type="NCBI Taxonomy" id="2259595"/>
    <lineage>
        <taxon>Bacteria</taxon>
        <taxon>Pseudomonadati</taxon>
        <taxon>Bacteroidota</taxon>
        <taxon>Cytophagia</taxon>
        <taxon>Cytophagales</taxon>
        <taxon>Spirosomataceae</taxon>
        <taxon>Runella</taxon>
    </lineage>
</organism>
<dbReference type="RefSeq" id="WP_114069628.1">
    <property type="nucleotide sequence ID" value="NZ_CP030850.1"/>
</dbReference>
<evidence type="ECO:0000259" key="2">
    <source>
        <dbReference type="Pfam" id="PF00248"/>
    </source>
</evidence>
<dbReference type="Pfam" id="PF00248">
    <property type="entry name" value="Aldo_ket_red"/>
    <property type="match status" value="1"/>
</dbReference>
<gene>
    <name evidence="3" type="ORF">DR864_25585</name>
</gene>